<evidence type="ECO:0000313" key="4">
    <source>
        <dbReference type="Proteomes" id="UP001151699"/>
    </source>
</evidence>
<keyword evidence="4" id="KW-1185">Reference proteome</keyword>
<protein>
    <submittedName>
        <fullName evidence="3">Rhythmically expressed gene 5 protein</fullName>
    </submittedName>
</protein>
<feature type="chain" id="PRO_5040492623" evidence="2">
    <location>
        <begin position="22"/>
        <end position="152"/>
    </location>
</feature>
<organism evidence="3 4">
    <name type="scientific">Pseudolycoriella hygida</name>
    <dbReference type="NCBI Taxonomy" id="35572"/>
    <lineage>
        <taxon>Eukaryota</taxon>
        <taxon>Metazoa</taxon>
        <taxon>Ecdysozoa</taxon>
        <taxon>Arthropoda</taxon>
        <taxon>Hexapoda</taxon>
        <taxon>Insecta</taxon>
        <taxon>Pterygota</taxon>
        <taxon>Neoptera</taxon>
        <taxon>Endopterygota</taxon>
        <taxon>Diptera</taxon>
        <taxon>Nematocera</taxon>
        <taxon>Sciaroidea</taxon>
        <taxon>Sciaridae</taxon>
        <taxon>Pseudolycoriella</taxon>
    </lineage>
</organism>
<proteinExistence type="predicted"/>
<feature type="signal peptide" evidence="2">
    <location>
        <begin position="1"/>
        <end position="21"/>
    </location>
</feature>
<sequence length="152" mass="17074">MTHYLNIVITMSLVLSCSGSAIPMWEFLSRGEKMSHLYSMFAKQVSSYCKTNIDASAAKCKRDLLVYGVDKLERMTDLHLDAMDPYQRGANDIIWDSMMEGHRSSSSKKQESTPSPIREPTGPYEKNPLFDDDNSNDYTQNQAASSSIPSFA</sequence>
<evidence type="ECO:0000313" key="3">
    <source>
        <dbReference type="EMBL" id="KAJ6641441.1"/>
    </source>
</evidence>
<dbReference type="AlphaFoldDB" id="A0A9Q0N1I4"/>
<name>A0A9Q0N1I4_9DIPT</name>
<comment type="caution">
    <text evidence="3">The sequence shown here is derived from an EMBL/GenBank/DDBJ whole genome shotgun (WGS) entry which is preliminary data.</text>
</comment>
<dbReference type="EMBL" id="WJQU01000002">
    <property type="protein sequence ID" value="KAJ6641441.1"/>
    <property type="molecule type" value="Genomic_DNA"/>
</dbReference>
<accession>A0A9Q0N1I4</accession>
<evidence type="ECO:0000256" key="1">
    <source>
        <dbReference type="SAM" id="MobiDB-lite"/>
    </source>
</evidence>
<gene>
    <name evidence="3" type="primary">Reg-5</name>
    <name evidence="3" type="ORF">Bhyg_06380</name>
</gene>
<dbReference type="Proteomes" id="UP001151699">
    <property type="component" value="Chromosome B"/>
</dbReference>
<evidence type="ECO:0000256" key="2">
    <source>
        <dbReference type="SAM" id="SignalP"/>
    </source>
</evidence>
<dbReference type="OrthoDB" id="6359856at2759"/>
<feature type="region of interest" description="Disordered" evidence="1">
    <location>
        <begin position="100"/>
        <end position="152"/>
    </location>
</feature>
<feature type="non-terminal residue" evidence="3">
    <location>
        <position position="152"/>
    </location>
</feature>
<feature type="compositionally biased region" description="Polar residues" evidence="1">
    <location>
        <begin position="136"/>
        <end position="152"/>
    </location>
</feature>
<keyword evidence="2" id="KW-0732">Signal</keyword>
<feature type="compositionally biased region" description="Basic and acidic residues" evidence="1">
    <location>
        <begin position="100"/>
        <end position="111"/>
    </location>
</feature>
<reference evidence="3" key="1">
    <citation type="submission" date="2022-07" db="EMBL/GenBank/DDBJ databases">
        <authorList>
            <person name="Trinca V."/>
            <person name="Uliana J.V.C."/>
            <person name="Torres T.T."/>
            <person name="Ward R.J."/>
            <person name="Monesi N."/>
        </authorList>
    </citation>
    <scope>NUCLEOTIDE SEQUENCE</scope>
    <source>
        <strain evidence="3">HSMRA1968</strain>
        <tissue evidence="3">Whole embryos</tissue>
    </source>
</reference>